<evidence type="ECO:0000313" key="11">
    <source>
        <dbReference type="Proteomes" id="UP000310458"/>
    </source>
</evidence>
<dbReference type="InterPro" id="IPR005110">
    <property type="entry name" value="MoeA_linker/N"/>
</dbReference>
<dbReference type="InterPro" id="IPR001453">
    <property type="entry name" value="MoaB/Mog_dom"/>
</dbReference>
<accession>A0A5R9BBX8</accession>
<name>A0A5R9BBX8_9MICC</name>
<dbReference type="SUPFAM" id="SSF53218">
    <property type="entry name" value="Molybdenum cofactor biosynthesis proteins"/>
    <property type="match status" value="1"/>
</dbReference>
<dbReference type="GO" id="GO:0005829">
    <property type="term" value="C:cytosol"/>
    <property type="evidence" value="ECO:0007669"/>
    <property type="project" value="TreeGrafter"/>
</dbReference>
<keyword evidence="7" id="KW-0479">Metal-binding</keyword>
<sequence>MQYVQRRLHLSIRERRRSVARLPNRSSSPADGSPPCSVTPRGTVGIGRATLGLMAAHSTSPTPTVPDRVSVEAHIQRLRQVLDPALRSRTTETLLLGPPSDHGLQRVTTGRISAAEVRAPLALPGFDNSQMDGFALRCADVPEQEKPFMLPLAGVVPAGTAAPDLPVGECLAVMTGAPIPNGADVVIPVEKTAEGFAVLDSAAAGRKVSIHFTDSTGSDTQPGKFIRRAGSDVALGELILRPRDVLTAAKLALLASCGIAQVEVLQRVRTLVLATGQELRRPGEPLGEGQLYDANATLIRAVCEGFGHTVTTAVIASDAPAEFQSALDTLITQHQPQLIVTAGGISAGAYEVVRQALAERGVHFGSVAQQPGGPQGWGVLESETGPAALVALPGNPVSCAVSLETLVRPALHGLDPVCPPQRRIQVTAGEHLTSPLGVRQFRRVELKTQDDGATTTALTIGGPSSHLLGHLARAHALLELREDDTEVPVGAQREAILL</sequence>
<dbReference type="GO" id="GO:0061599">
    <property type="term" value="F:molybdopterin molybdotransferase activity"/>
    <property type="evidence" value="ECO:0007669"/>
    <property type="project" value="UniProtKB-UniRule"/>
</dbReference>
<dbReference type="EC" id="2.10.1.1" evidence="7"/>
<dbReference type="Proteomes" id="UP000310458">
    <property type="component" value="Unassembled WGS sequence"/>
</dbReference>
<dbReference type="Gene3D" id="3.40.980.10">
    <property type="entry name" value="MoaB/Mog-like domain"/>
    <property type="match status" value="1"/>
</dbReference>
<dbReference type="GO" id="GO:0006777">
    <property type="term" value="P:Mo-molybdopterin cofactor biosynthetic process"/>
    <property type="evidence" value="ECO:0007669"/>
    <property type="project" value="UniProtKB-UniRule"/>
</dbReference>
<comment type="catalytic activity">
    <reaction evidence="6">
        <text>adenylyl-molybdopterin + molybdate = Mo-molybdopterin + AMP + H(+)</text>
        <dbReference type="Rhea" id="RHEA:35047"/>
        <dbReference type="ChEBI" id="CHEBI:15378"/>
        <dbReference type="ChEBI" id="CHEBI:36264"/>
        <dbReference type="ChEBI" id="CHEBI:62727"/>
        <dbReference type="ChEBI" id="CHEBI:71302"/>
        <dbReference type="ChEBI" id="CHEBI:456215"/>
        <dbReference type="EC" id="2.10.1.1"/>
    </reaction>
</comment>
<evidence type="ECO:0000256" key="3">
    <source>
        <dbReference type="ARBA" id="ARBA00010763"/>
    </source>
</evidence>
<dbReference type="InterPro" id="IPR036425">
    <property type="entry name" value="MoaB/Mog-like_dom_sf"/>
</dbReference>
<keyword evidence="11" id="KW-1185">Reference proteome</keyword>
<dbReference type="GO" id="GO:0046872">
    <property type="term" value="F:metal ion binding"/>
    <property type="evidence" value="ECO:0007669"/>
    <property type="project" value="UniProtKB-UniRule"/>
</dbReference>
<dbReference type="InterPro" id="IPR036688">
    <property type="entry name" value="MoeA_C_domain_IV_sf"/>
</dbReference>
<keyword evidence="7 10" id="KW-0808">Transferase</keyword>
<comment type="cofactor">
    <cofactor evidence="7">
        <name>Mg(2+)</name>
        <dbReference type="ChEBI" id="CHEBI:18420"/>
    </cofactor>
</comment>
<dbReference type="SUPFAM" id="SSF63882">
    <property type="entry name" value="MoeA N-terminal region -like"/>
    <property type="match status" value="1"/>
</dbReference>
<keyword evidence="5 7" id="KW-0501">Molybdenum cofactor biosynthesis</keyword>
<evidence type="ECO:0000259" key="9">
    <source>
        <dbReference type="SMART" id="SM00852"/>
    </source>
</evidence>
<feature type="region of interest" description="Disordered" evidence="8">
    <location>
        <begin position="15"/>
        <end position="43"/>
    </location>
</feature>
<keyword evidence="4 7" id="KW-0500">Molybdenum</keyword>
<evidence type="ECO:0000256" key="8">
    <source>
        <dbReference type="SAM" id="MobiDB-lite"/>
    </source>
</evidence>
<comment type="caution">
    <text evidence="10">The sequence shown here is derived from an EMBL/GenBank/DDBJ whole genome shotgun (WGS) entry which is preliminary data.</text>
</comment>
<comment type="similarity">
    <text evidence="3 7">Belongs to the MoeA family.</text>
</comment>
<dbReference type="AlphaFoldDB" id="A0A5R9BBX8"/>
<dbReference type="InterPro" id="IPR038987">
    <property type="entry name" value="MoeA-like"/>
</dbReference>
<organism evidence="10 11">
    <name type="scientific">Nesterenkonia salmonea</name>
    <dbReference type="NCBI Taxonomy" id="1804987"/>
    <lineage>
        <taxon>Bacteria</taxon>
        <taxon>Bacillati</taxon>
        <taxon>Actinomycetota</taxon>
        <taxon>Actinomycetes</taxon>
        <taxon>Micrococcales</taxon>
        <taxon>Micrococcaceae</taxon>
        <taxon>Nesterenkonia</taxon>
    </lineage>
</organism>
<dbReference type="NCBIfam" id="NF045515">
    <property type="entry name" value="Glp_gephyrin"/>
    <property type="match status" value="1"/>
</dbReference>
<dbReference type="Pfam" id="PF00994">
    <property type="entry name" value="MoCF_biosynth"/>
    <property type="match status" value="1"/>
</dbReference>
<dbReference type="Gene3D" id="3.90.105.10">
    <property type="entry name" value="Molybdopterin biosynthesis moea protein, domain 2"/>
    <property type="match status" value="1"/>
</dbReference>
<dbReference type="OrthoDB" id="9804758at2"/>
<evidence type="ECO:0000256" key="1">
    <source>
        <dbReference type="ARBA" id="ARBA00002901"/>
    </source>
</evidence>
<proteinExistence type="inferred from homology"/>
<protein>
    <recommendedName>
        <fullName evidence="7">Molybdopterin molybdenumtransferase</fullName>
        <ecNumber evidence="7">2.10.1.1</ecNumber>
    </recommendedName>
</protein>
<dbReference type="EMBL" id="VAVZ01000012">
    <property type="protein sequence ID" value="TLP98147.1"/>
    <property type="molecule type" value="Genomic_DNA"/>
</dbReference>
<reference evidence="10 11" key="1">
    <citation type="submission" date="2019-05" db="EMBL/GenBank/DDBJ databases">
        <title>Nesterenkonia sp. GY074 isolated from the Southern Atlantic Ocean.</title>
        <authorList>
            <person name="Zhang G."/>
        </authorList>
    </citation>
    <scope>NUCLEOTIDE SEQUENCE [LARGE SCALE GENOMIC DNA]</scope>
    <source>
        <strain evidence="10 11">GY074</strain>
    </source>
</reference>
<dbReference type="PANTHER" id="PTHR10192:SF5">
    <property type="entry name" value="GEPHYRIN"/>
    <property type="match status" value="1"/>
</dbReference>
<dbReference type="InterPro" id="IPR036135">
    <property type="entry name" value="MoeA_linker/N_sf"/>
</dbReference>
<dbReference type="UniPathway" id="UPA00344"/>
<dbReference type="PANTHER" id="PTHR10192">
    <property type="entry name" value="MOLYBDOPTERIN BIOSYNTHESIS PROTEIN"/>
    <property type="match status" value="1"/>
</dbReference>
<evidence type="ECO:0000256" key="4">
    <source>
        <dbReference type="ARBA" id="ARBA00022505"/>
    </source>
</evidence>
<evidence type="ECO:0000313" key="10">
    <source>
        <dbReference type="EMBL" id="TLP98147.1"/>
    </source>
</evidence>
<dbReference type="Pfam" id="PF03454">
    <property type="entry name" value="MoeA_C"/>
    <property type="match status" value="1"/>
</dbReference>
<keyword evidence="7" id="KW-0460">Magnesium</keyword>
<evidence type="ECO:0000256" key="5">
    <source>
        <dbReference type="ARBA" id="ARBA00023150"/>
    </source>
</evidence>
<dbReference type="SUPFAM" id="SSF63867">
    <property type="entry name" value="MoeA C-terminal domain-like"/>
    <property type="match status" value="1"/>
</dbReference>
<comment type="pathway">
    <text evidence="2 7">Cofactor biosynthesis; molybdopterin biosynthesis.</text>
</comment>
<dbReference type="SMART" id="SM00852">
    <property type="entry name" value="MoCF_biosynth"/>
    <property type="match status" value="1"/>
</dbReference>
<dbReference type="Pfam" id="PF03453">
    <property type="entry name" value="MoeA_N"/>
    <property type="match status" value="1"/>
</dbReference>
<gene>
    <name evidence="10" type="ORF">FEF26_05830</name>
</gene>
<evidence type="ECO:0000256" key="2">
    <source>
        <dbReference type="ARBA" id="ARBA00005046"/>
    </source>
</evidence>
<dbReference type="InterPro" id="IPR005111">
    <property type="entry name" value="MoeA_C_domain_IV"/>
</dbReference>
<evidence type="ECO:0000256" key="6">
    <source>
        <dbReference type="ARBA" id="ARBA00047317"/>
    </source>
</evidence>
<dbReference type="Gene3D" id="2.40.340.10">
    <property type="entry name" value="MoeA, C-terminal, domain IV"/>
    <property type="match status" value="1"/>
</dbReference>
<dbReference type="CDD" id="cd00887">
    <property type="entry name" value="MoeA"/>
    <property type="match status" value="1"/>
</dbReference>
<feature type="domain" description="MoaB/Mog" evidence="9">
    <location>
        <begin position="271"/>
        <end position="413"/>
    </location>
</feature>
<dbReference type="Gene3D" id="2.170.190.11">
    <property type="entry name" value="Molybdopterin biosynthesis moea protein, domain 3"/>
    <property type="match status" value="1"/>
</dbReference>
<comment type="function">
    <text evidence="1 7">Catalyzes the insertion of molybdate into adenylated molybdopterin with the concomitant release of AMP.</text>
</comment>
<evidence type="ECO:0000256" key="7">
    <source>
        <dbReference type="RuleBase" id="RU365090"/>
    </source>
</evidence>